<keyword evidence="1" id="KW-1133">Transmembrane helix</keyword>
<proteinExistence type="predicted"/>
<evidence type="ECO:0000313" key="3">
    <source>
        <dbReference type="Proteomes" id="UP000724874"/>
    </source>
</evidence>
<sequence>MRHPRLPSSRATILLHISHRQSNLHFLSVLHFILFVYYVLILPCMKPHRTSTVNCHHDVASPPANNLVPLVQTSSRHPIPHHIHAVVVGSLLVSVLVALWELFCRLHLQLRGCGVNMDVDMG</sequence>
<keyword evidence="1" id="KW-0472">Membrane</keyword>
<evidence type="ECO:0000313" key="2">
    <source>
        <dbReference type="EMBL" id="KAF8873008.1"/>
    </source>
</evidence>
<reference evidence="2" key="1">
    <citation type="submission" date="2020-11" db="EMBL/GenBank/DDBJ databases">
        <authorList>
            <consortium name="DOE Joint Genome Institute"/>
            <person name="Ahrendt S."/>
            <person name="Riley R."/>
            <person name="Andreopoulos W."/>
            <person name="LaButti K."/>
            <person name="Pangilinan J."/>
            <person name="Ruiz-duenas F.J."/>
            <person name="Barrasa J.M."/>
            <person name="Sanchez-Garcia M."/>
            <person name="Camarero S."/>
            <person name="Miyauchi S."/>
            <person name="Serrano A."/>
            <person name="Linde D."/>
            <person name="Babiker R."/>
            <person name="Drula E."/>
            <person name="Ayuso-Fernandez I."/>
            <person name="Pacheco R."/>
            <person name="Padilla G."/>
            <person name="Ferreira P."/>
            <person name="Barriuso J."/>
            <person name="Kellner H."/>
            <person name="Castanera R."/>
            <person name="Alfaro M."/>
            <person name="Ramirez L."/>
            <person name="Pisabarro A.G."/>
            <person name="Kuo A."/>
            <person name="Tritt A."/>
            <person name="Lipzen A."/>
            <person name="He G."/>
            <person name="Yan M."/>
            <person name="Ng V."/>
            <person name="Cullen D."/>
            <person name="Martin F."/>
            <person name="Rosso M.-N."/>
            <person name="Henrissat B."/>
            <person name="Hibbett D."/>
            <person name="Martinez A.T."/>
            <person name="Grigoriev I.V."/>
        </authorList>
    </citation>
    <scope>NUCLEOTIDE SEQUENCE</scope>
    <source>
        <strain evidence="2">AH 44721</strain>
    </source>
</reference>
<feature type="transmembrane region" description="Helical" evidence="1">
    <location>
        <begin position="83"/>
        <end position="103"/>
    </location>
</feature>
<dbReference type="Proteomes" id="UP000724874">
    <property type="component" value="Unassembled WGS sequence"/>
</dbReference>
<evidence type="ECO:0000256" key="1">
    <source>
        <dbReference type="SAM" id="Phobius"/>
    </source>
</evidence>
<comment type="caution">
    <text evidence="2">The sequence shown here is derived from an EMBL/GenBank/DDBJ whole genome shotgun (WGS) entry which is preliminary data.</text>
</comment>
<protein>
    <recommendedName>
        <fullName evidence="4">Transmembrane protein</fullName>
    </recommendedName>
</protein>
<keyword evidence="3" id="KW-1185">Reference proteome</keyword>
<feature type="transmembrane region" description="Helical" evidence="1">
    <location>
        <begin position="24"/>
        <end position="41"/>
    </location>
</feature>
<keyword evidence="1" id="KW-0812">Transmembrane</keyword>
<dbReference type="AlphaFoldDB" id="A0A9P5N8T6"/>
<name>A0A9P5N8T6_GYMJU</name>
<gene>
    <name evidence="2" type="ORF">CPB84DRAFT_1798735</name>
</gene>
<accession>A0A9P5N8T6</accession>
<organism evidence="2 3">
    <name type="scientific">Gymnopilus junonius</name>
    <name type="common">Spectacular rustgill mushroom</name>
    <name type="synonym">Gymnopilus spectabilis subsp. junonius</name>
    <dbReference type="NCBI Taxonomy" id="109634"/>
    <lineage>
        <taxon>Eukaryota</taxon>
        <taxon>Fungi</taxon>
        <taxon>Dikarya</taxon>
        <taxon>Basidiomycota</taxon>
        <taxon>Agaricomycotina</taxon>
        <taxon>Agaricomycetes</taxon>
        <taxon>Agaricomycetidae</taxon>
        <taxon>Agaricales</taxon>
        <taxon>Agaricineae</taxon>
        <taxon>Hymenogastraceae</taxon>
        <taxon>Gymnopilus</taxon>
    </lineage>
</organism>
<dbReference type="EMBL" id="JADNYJ010000249">
    <property type="protein sequence ID" value="KAF8873008.1"/>
    <property type="molecule type" value="Genomic_DNA"/>
</dbReference>
<evidence type="ECO:0008006" key="4">
    <source>
        <dbReference type="Google" id="ProtNLM"/>
    </source>
</evidence>